<protein>
    <submittedName>
        <fullName evidence="1">Uncharacterized protein</fullName>
    </submittedName>
</protein>
<accession>A0AAJ4ZB55</accession>
<organism evidence="1 2">
    <name type="scientific">Pandoraea pulmonicola</name>
    <dbReference type="NCBI Taxonomy" id="93221"/>
    <lineage>
        <taxon>Bacteria</taxon>
        <taxon>Pseudomonadati</taxon>
        <taxon>Pseudomonadota</taxon>
        <taxon>Betaproteobacteria</taxon>
        <taxon>Burkholderiales</taxon>
        <taxon>Burkholderiaceae</taxon>
        <taxon>Pandoraea</taxon>
    </lineage>
</organism>
<comment type="caution">
    <text evidence="1">The sequence shown here is derived from an EMBL/GenBank/DDBJ whole genome shotgun (WGS) entry which is preliminary data.</text>
</comment>
<proteinExistence type="predicted"/>
<dbReference type="EMBL" id="UGSJ01000001">
    <property type="protein sequence ID" value="SUA90072.1"/>
    <property type="molecule type" value="Genomic_DNA"/>
</dbReference>
<evidence type="ECO:0000313" key="2">
    <source>
        <dbReference type="Proteomes" id="UP000254589"/>
    </source>
</evidence>
<reference evidence="1 2" key="1">
    <citation type="submission" date="2018-06" db="EMBL/GenBank/DDBJ databases">
        <authorList>
            <consortium name="Pathogen Informatics"/>
            <person name="Doyle S."/>
        </authorList>
    </citation>
    <scope>NUCLEOTIDE SEQUENCE [LARGE SCALE GENOMIC DNA]</scope>
    <source>
        <strain evidence="1 2">NCTC13159</strain>
    </source>
</reference>
<dbReference type="Proteomes" id="UP000254589">
    <property type="component" value="Unassembled WGS sequence"/>
</dbReference>
<evidence type="ECO:0000313" key="1">
    <source>
        <dbReference type="EMBL" id="SUA90072.1"/>
    </source>
</evidence>
<gene>
    <name evidence="1" type="ORF">NCTC13159_01551</name>
</gene>
<sequence length="241" mass="26359">MVFSGFSGLGYEDPSKLKEEIKEEIGRAVELYGPARLCVAAGATREGIGIAYEVAKSNWPDIVTIGVVSAQARRWGGESEYCDHVIYVDDPGETWEVLDEKGKSYMAYLARNNESNSSTGEFLAFGGGNVTLKELLEVSVSNPKWKVFGDFFPDPDKAAERGGKSTDEVLNPVRAKLLEDISKSKEAPRHEVVILPPPRVKTIFSLASCFNACSPHHASVAPFVGATDNPRHDLCWTGHRI</sequence>
<dbReference type="AlphaFoldDB" id="A0AAJ4ZB55"/>
<name>A0AAJ4ZB55_PANPU</name>